<keyword evidence="1" id="KW-0600">Photoreceptor protein</keyword>
<evidence type="ECO:0000256" key="3">
    <source>
        <dbReference type="ARBA" id="ARBA00022630"/>
    </source>
</evidence>
<sequence>MGREFANEEGACKRTGKVNSLVESLRSRYTDRLKESLRNYEFNFVISDPRLPENPIVYASEGFCNMSGYSRDEVLGRNCRFLQGPGTDRRTVLELRDAIREERSAQVRILNYTKEGKPFWNLFHLAPVFSKADGTVTHFVGVQTPISCELATSQPEKDISLSLPNLSSERGQKFPLAVDELNDLQTNVGLDVGFPEPCCSKLHSGDRELNGSLNFFADSDRNLDRFVLSSSGKDIHGSATCAYHAFETPSIDGAGPFDACKPQEPESITATRATRSIVTQLVESSKGKGEVIESRDKQVSECTTSGVVCSSLLLSLTRIQQSFVLADPHLRDMPIVHASDLFLHLTGYSREEVMGQNCRFLQGPGTDPAAVAQIRESVELEKSCSVRLLNYRKDKRPFWNLLHVSPVRCSKGKVSFYVGVQLHVAAVEKEEEEGIGMNGHQKQLGAVAAVRVAVRSLQGTGLRRTIIKSASG</sequence>
<protein>
    <submittedName>
        <fullName evidence="9">Putative LOV domain-containing protein</fullName>
    </submittedName>
</protein>
<dbReference type="NCBIfam" id="TIGR00229">
    <property type="entry name" value="sensory_box"/>
    <property type="match status" value="2"/>
</dbReference>
<dbReference type="Gene3D" id="3.30.450.20">
    <property type="entry name" value="PAS domain"/>
    <property type="match status" value="2"/>
</dbReference>
<feature type="domain" description="PAS" evidence="7">
    <location>
        <begin position="335"/>
        <end position="357"/>
    </location>
</feature>
<dbReference type="SUPFAM" id="SSF55785">
    <property type="entry name" value="PYP-like sensor domain (PAS domain)"/>
    <property type="match status" value="2"/>
</dbReference>
<dbReference type="SMART" id="SM00086">
    <property type="entry name" value="PAC"/>
    <property type="match status" value="2"/>
</dbReference>
<dbReference type="SMART" id="SM00091">
    <property type="entry name" value="PAS"/>
    <property type="match status" value="2"/>
</dbReference>
<dbReference type="CDD" id="cd00130">
    <property type="entry name" value="PAS"/>
    <property type="match status" value="2"/>
</dbReference>
<evidence type="ECO:0000313" key="9">
    <source>
        <dbReference type="EMBL" id="AML77430.1"/>
    </source>
</evidence>
<dbReference type="Pfam" id="PF13426">
    <property type="entry name" value="PAS_9"/>
    <property type="match status" value="2"/>
</dbReference>
<dbReference type="GO" id="GO:0009637">
    <property type="term" value="P:response to blue light"/>
    <property type="evidence" value="ECO:0007669"/>
    <property type="project" value="UniProtKB-ARBA"/>
</dbReference>
<dbReference type="PROSITE" id="PS50113">
    <property type="entry name" value="PAC"/>
    <property type="match status" value="1"/>
</dbReference>
<accession>A0A126WZF0</accession>
<dbReference type="PANTHER" id="PTHR47429:SF2">
    <property type="entry name" value="PROTEIN TWIN LOV 1"/>
    <property type="match status" value="1"/>
</dbReference>
<keyword evidence="2" id="KW-0716">Sensory transduction</keyword>
<dbReference type="AlphaFoldDB" id="A0A126WZF0"/>
<dbReference type="InterPro" id="IPR035965">
    <property type="entry name" value="PAS-like_dom_sf"/>
</dbReference>
<evidence type="ECO:0000256" key="4">
    <source>
        <dbReference type="ARBA" id="ARBA00022643"/>
    </source>
</evidence>
<dbReference type="EMBL" id="KU699491">
    <property type="protein sequence ID" value="AML77430.1"/>
    <property type="molecule type" value="mRNA"/>
</dbReference>
<keyword evidence="6" id="KW-0675">Receptor</keyword>
<evidence type="ECO:0000256" key="1">
    <source>
        <dbReference type="ARBA" id="ARBA00022543"/>
    </source>
</evidence>
<evidence type="ECO:0000256" key="2">
    <source>
        <dbReference type="ARBA" id="ARBA00022606"/>
    </source>
</evidence>
<keyword evidence="3" id="KW-0285">Flavoprotein</keyword>
<reference evidence="9" key="1">
    <citation type="journal article" date="2016" name="Proc. Natl. Acad. Sci. U.S.A.">
        <title>Functional and topological diversity of LOV domain photoreceptors.</title>
        <authorList>
            <person name="Glantz S.T."/>
            <person name="Carpenter E.J."/>
            <person name="Melkonian M."/>
            <person name="Gardner K.H."/>
            <person name="Boyden E.S."/>
            <person name="Wong G.K."/>
            <person name="Chow B.Y."/>
        </authorList>
    </citation>
    <scope>NUCLEOTIDE SEQUENCE</scope>
    <source>
        <strain evidence="9">IRBN_2005914</strain>
    </source>
</reference>
<keyword evidence="4" id="KW-0288">FMN</keyword>
<organism evidence="9">
    <name type="scientific">Scapania nemorea</name>
    <name type="common">Grove earwort</name>
    <dbReference type="NCBI Taxonomy" id="41848"/>
    <lineage>
        <taxon>Eukaryota</taxon>
        <taxon>Viridiplantae</taxon>
        <taxon>Streptophyta</taxon>
        <taxon>Embryophyta</taxon>
        <taxon>Marchantiophyta</taxon>
        <taxon>Jungermanniopsida</taxon>
        <taxon>Jungermanniidae</taxon>
        <taxon>Jungermanniales</taxon>
        <taxon>Cephaloziineae</taxon>
        <taxon>Scapaniaceae</taxon>
        <taxon>Scapania</taxon>
    </lineage>
</organism>
<evidence type="ECO:0000256" key="5">
    <source>
        <dbReference type="ARBA" id="ARBA00022991"/>
    </source>
</evidence>
<dbReference type="PROSITE" id="PS50112">
    <property type="entry name" value="PAS"/>
    <property type="match status" value="2"/>
</dbReference>
<dbReference type="InterPro" id="IPR001610">
    <property type="entry name" value="PAC"/>
</dbReference>
<name>A0A126WZF0_SCANE</name>
<dbReference type="InterPro" id="IPR000700">
    <property type="entry name" value="PAS-assoc_C"/>
</dbReference>
<feature type="domain" description="PAS" evidence="7">
    <location>
        <begin position="29"/>
        <end position="102"/>
    </location>
</feature>
<feature type="domain" description="PAC" evidence="8">
    <location>
        <begin position="382"/>
        <end position="436"/>
    </location>
</feature>
<dbReference type="PANTHER" id="PTHR47429">
    <property type="entry name" value="PROTEIN TWIN LOV 1"/>
    <property type="match status" value="1"/>
</dbReference>
<evidence type="ECO:0000256" key="6">
    <source>
        <dbReference type="ARBA" id="ARBA00023170"/>
    </source>
</evidence>
<proteinExistence type="evidence at transcript level"/>
<evidence type="ECO:0000259" key="8">
    <source>
        <dbReference type="PROSITE" id="PS50113"/>
    </source>
</evidence>
<dbReference type="GO" id="GO:0005634">
    <property type="term" value="C:nucleus"/>
    <property type="evidence" value="ECO:0007669"/>
    <property type="project" value="TreeGrafter"/>
</dbReference>
<evidence type="ECO:0000259" key="7">
    <source>
        <dbReference type="PROSITE" id="PS50112"/>
    </source>
</evidence>
<dbReference type="InterPro" id="IPR000014">
    <property type="entry name" value="PAS"/>
</dbReference>
<dbReference type="GO" id="GO:0009881">
    <property type="term" value="F:photoreceptor activity"/>
    <property type="evidence" value="ECO:0007669"/>
    <property type="project" value="UniProtKB-KW"/>
</dbReference>
<keyword evidence="5" id="KW-0157">Chromophore</keyword>